<gene>
    <name evidence="1" type="ORF">AB6D66_25975</name>
</gene>
<name>A0ABV4N4Z1_9VIBR</name>
<sequence>MAAWPMGDPIDAFISVGEWANEKKHPLIGLFTYVYHYFDLAQEHAVAEMEHFAPLGDKISKVLTVYPGTPEHYEVWEPYHKVCLPLALKAINNEAILATVSTDFIFRVYELMIVFDNNPEKVLAHLSERAKYLGQEKFLLAECALNRYTLPKTGNGQWITDSEEMLNILSIVGKSSSIELDLNGNMIEGLSSTLFDKILQPYTPALDGAGISIINKMMSEKSDELLILKQKVSREAFAIVNESPSERMLKSAFEASLITMEKEVSSIVEINKSSYKNLINKLIEDRVVWSTFAGFVGAATNGMPMSVTAALGITALSSVGSTAVKVRNEDKKKLKESPYSFIHYLASNA</sequence>
<reference evidence="1 2" key="1">
    <citation type="journal article" date="2024" name="ISME J.">
        <title>Tailless and filamentous prophages are predominant in marine Vibrio.</title>
        <authorList>
            <person name="Steensen K."/>
            <person name="Seneca J."/>
            <person name="Bartlau N."/>
            <person name="Yu X.A."/>
            <person name="Hussain F.A."/>
            <person name="Polz M.F."/>
        </authorList>
    </citation>
    <scope>NUCLEOTIDE SEQUENCE [LARGE SCALE GENOMIC DNA]</scope>
    <source>
        <strain evidence="1 2">10N.239.312.F12</strain>
    </source>
</reference>
<proteinExistence type="predicted"/>
<accession>A0ABV4N4Z1</accession>
<evidence type="ECO:0000313" key="1">
    <source>
        <dbReference type="EMBL" id="MEZ8724518.1"/>
    </source>
</evidence>
<dbReference type="Proteomes" id="UP001570071">
    <property type="component" value="Unassembled WGS sequence"/>
</dbReference>
<dbReference type="RefSeq" id="WP_372126903.1">
    <property type="nucleotide sequence ID" value="NZ_JBFSSG010000133.1"/>
</dbReference>
<organism evidence="1 2">
    <name type="scientific">Vibrio pomeroyi</name>
    <dbReference type="NCBI Taxonomy" id="198832"/>
    <lineage>
        <taxon>Bacteria</taxon>
        <taxon>Pseudomonadati</taxon>
        <taxon>Pseudomonadota</taxon>
        <taxon>Gammaproteobacteria</taxon>
        <taxon>Vibrionales</taxon>
        <taxon>Vibrionaceae</taxon>
        <taxon>Vibrio</taxon>
    </lineage>
</organism>
<comment type="caution">
    <text evidence="1">The sequence shown here is derived from an EMBL/GenBank/DDBJ whole genome shotgun (WGS) entry which is preliminary data.</text>
</comment>
<evidence type="ECO:0000313" key="2">
    <source>
        <dbReference type="Proteomes" id="UP001570071"/>
    </source>
</evidence>
<protein>
    <submittedName>
        <fullName evidence="1">Uncharacterized protein</fullName>
    </submittedName>
</protein>
<keyword evidence="2" id="KW-1185">Reference proteome</keyword>
<dbReference type="EMBL" id="JBFSSG010000133">
    <property type="protein sequence ID" value="MEZ8724518.1"/>
    <property type="molecule type" value="Genomic_DNA"/>
</dbReference>